<keyword evidence="3" id="KW-0862">Zinc</keyword>
<feature type="compositionally biased region" description="Basic and acidic residues" evidence="5">
    <location>
        <begin position="132"/>
        <end position="141"/>
    </location>
</feature>
<feature type="region of interest" description="Disordered" evidence="5">
    <location>
        <begin position="930"/>
        <end position="966"/>
    </location>
</feature>
<feature type="compositionally biased region" description="Polar residues" evidence="5">
    <location>
        <begin position="166"/>
        <end position="176"/>
    </location>
</feature>
<dbReference type="CDD" id="cd16449">
    <property type="entry name" value="RING-HC"/>
    <property type="match status" value="1"/>
</dbReference>
<dbReference type="PANTHER" id="PTHR15898:SF13">
    <property type="entry name" value="BIFUNCTIONAL APOPTOSIS REGULATOR"/>
    <property type="match status" value="1"/>
</dbReference>
<dbReference type="InterPro" id="IPR013083">
    <property type="entry name" value="Znf_RING/FYVE/PHD"/>
</dbReference>
<evidence type="ECO:0000256" key="3">
    <source>
        <dbReference type="ARBA" id="ARBA00022833"/>
    </source>
</evidence>
<dbReference type="VEuPathDB" id="GiardiaDB:GL50581_1117"/>
<evidence type="ECO:0000256" key="5">
    <source>
        <dbReference type="SAM" id="MobiDB-lite"/>
    </source>
</evidence>
<reference evidence="7 8" key="1">
    <citation type="journal article" date="2009" name="PLoS Pathog.">
        <title>Draft genome sequencing of giardia intestinalis assemblage B isolate GS: is human giardiasis caused by two different species?</title>
        <authorList>
            <person name="Franzen O."/>
            <person name="Jerlstrom-Hultqvist J."/>
            <person name="Castro E."/>
            <person name="Sherwood E."/>
            <person name="Ankarklev J."/>
            <person name="Reiner D.S."/>
            <person name="Palm D."/>
            <person name="Andersson J.O."/>
            <person name="Andersson B."/>
            <person name="Svard S.G."/>
        </authorList>
    </citation>
    <scope>NUCLEOTIDE SEQUENCE [LARGE SCALE GENOMIC DNA]</scope>
    <source>
        <strain evidence="8">ATCC 50581 / GS clone H7</strain>
    </source>
</reference>
<keyword evidence="1" id="KW-0479">Metal-binding</keyword>
<dbReference type="OrthoDB" id="6270329at2759"/>
<gene>
    <name evidence="7" type="ORF">GL50581_1117</name>
</gene>
<dbReference type="Pfam" id="PF13445">
    <property type="entry name" value="zf-RING_UBOX"/>
    <property type="match status" value="1"/>
</dbReference>
<accession>C6LQT7</accession>
<keyword evidence="2 4" id="KW-0863">Zinc-finger</keyword>
<evidence type="ECO:0000256" key="4">
    <source>
        <dbReference type="PROSITE-ProRule" id="PRU00175"/>
    </source>
</evidence>
<evidence type="ECO:0000256" key="2">
    <source>
        <dbReference type="ARBA" id="ARBA00022771"/>
    </source>
</evidence>
<feature type="domain" description="RING-type" evidence="6">
    <location>
        <begin position="1055"/>
        <end position="1092"/>
    </location>
</feature>
<comment type="caution">
    <text evidence="7">The sequence shown here is derived from an EMBL/GenBank/DDBJ whole genome shotgun (WGS) entry which is preliminary data.</text>
</comment>
<dbReference type="InterPro" id="IPR001841">
    <property type="entry name" value="Znf_RING"/>
</dbReference>
<dbReference type="InterPro" id="IPR017907">
    <property type="entry name" value="Znf_RING_CS"/>
</dbReference>
<dbReference type="SUPFAM" id="SSF57850">
    <property type="entry name" value="RING/U-box"/>
    <property type="match status" value="3"/>
</dbReference>
<dbReference type="GO" id="GO:0061630">
    <property type="term" value="F:ubiquitin protein ligase activity"/>
    <property type="evidence" value="ECO:0007669"/>
    <property type="project" value="TreeGrafter"/>
</dbReference>
<evidence type="ECO:0000256" key="1">
    <source>
        <dbReference type="ARBA" id="ARBA00022723"/>
    </source>
</evidence>
<dbReference type="PROSITE" id="PS00518">
    <property type="entry name" value="ZF_RING_1"/>
    <property type="match status" value="3"/>
</dbReference>
<feature type="domain" description="RING-type" evidence="6">
    <location>
        <begin position="236"/>
        <end position="275"/>
    </location>
</feature>
<feature type="region of interest" description="Disordered" evidence="5">
    <location>
        <begin position="132"/>
        <end position="176"/>
    </location>
</feature>
<name>C6LQT7_GIAIB</name>
<dbReference type="PROSITE" id="PS50089">
    <property type="entry name" value="ZF_RING_2"/>
    <property type="match status" value="2"/>
</dbReference>
<evidence type="ECO:0000313" key="7">
    <source>
        <dbReference type="EMBL" id="EET01618.1"/>
    </source>
</evidence>
<protein>
    <recommendedName>
        <fullName evidence="6">RING-type domain-containing protein</fullName>
    </recommendedName>
</protein>
<dbReference type="PANTHER" id="PTHR15898">
    <property type="entry name" value="BIFUNCTIONAL APOPTOSIS REGULATOR"/>
    <property type="match status" value="1"/>
</dbReference>
<dbReference type="Gene3D" id="3.30.40.10">
    <property type="entry name" value="Zinc/RING finger domain, C3HC4 (zinc finger)"/>
    <property type="match status" value="3"/>
</dbReference>
<sequence length="1365" mass="152876">MPLSPGMLSRSPVLDRPLSYSAEAELEAINTEVEGLLVVVEKGICNTVSSLDNDSIDIALVECTPRSKETACIVSTPYQHQQDVPRSPLVARDPELLLPLQPLYIELVPGSPHITQSQSNPAMSLHTDKIVRDTDKAENPPKNKPAAKTTVDSTSSETVTEMHQVTDISSKNKPPTIMTNADSDCANDLANSKPSKGIYFTNIDKNECLPVKVLTKDPSSLQPIVKLYGLERRYFCRVCHDPFVKPMTTKCGHTFCAMCIYSCTLYWRQHTCPICLEHLPSVPYLDDVIEAVVTTRLECDLSLTLKHGDLVQVLTTSSHVYAFEIGFLINIQDGYINESRQQVILPTDAQGKALNPGPRFAPSTIATVDVGGRLWFGRLADLLPFNADIYPLGTRPTRGSIVIDSRKLNLKLFDKQATKNRIECFSLEAILEKADFVRRYQTAPPSNGESSDNCQPFDIDKSRALEKELYDCNLCITTDHLAKNPHAYADNFLTRISPSSQERYAEYCEELQQLPVVVTDLAEEARKNMNIDETDYICSLPQAKFFSPSEFPDYFERPDSFSNYRLFISENAVTRSVELTGPKGQENVTNICPYLSIVTNLTLWNKLRDFCCVGCKQLLRLPVKLKCGHFYCYNCAMDSLKMLWPCLGCGSRLSLCDMSMNISPSADAQYSGTNLVTSTLCPFVDISRFLPVNKVLSTIIDWLFPLHKALLDKWQPVRISLGVSTVGVVYDDPSYSTVKVLMDPDTVTTVPVSDLTPLDLLIFRPAFRGTSGVLLLNTLFQSHASAYTSLKVSDGKTYVDNLEPPCDFFDECPKSFFTHTLVKIHNKSRATILARNGPLLAPLQNMINPLLTTSLRFVPDFSQIIALFDYILGYIKEVKTKEENELITKQYHERYMEENNIGFVKDDLHVQRRQDSESIYVNAWKDSKPKLPDADQLTRHEGGNQRRAASIAPRSNTKKPQQAFERQRYQAQINKPAKPASPSKSLNHPFSAHLAEHKDTLLANNSAKNKLAEIRKEEQRLIKLMRSDPQMETTISTFASVLKVLLKTGARDFLCSACSQVVRHPCRLQCGHLVCRSCAVTYYISHLGCLVCGADVPSVHDLFLDVSSFQQTAAYVPRHLHSEQLDKGMFVIRSEVRKSGMGIVLSTIHHIGTDYAVVRFVEGTITVRISELQIVLPKQQIAAVSSTNSSLSCLFASQITLRDSLIGSACVYWPPEDIDLAADPSSLLRRGLFGLVCDYNSQTVIVTFETGTETKVSPSHLLSLQLVGPMPKFELQRRWSQTELRAKEEEEKYARNRAIEMQIIVSLERDDVRDLELAGSARKPKPRVRIPSCRPADLGDYHPPAIFFSSAAYREQAVRRPRAGK</sequence>
<dbReference type="EMBL" id="ACGJ01001520">
    <property type="protein sequence ID" value="EET01618.1"/>
    <property type="molecule type" value="Genomic_DNA"/>
</dbReference>
<dbReference type="GO" id="GO:0008270">
    <property type="term" value="F:zinc ion binding"/>
    <property type="evidence" value="ECO:0007669"/>
    <property type="project" value="UniProtKB-KW"/>
</dbReference>
<dbReference type="Proteomes" id="UP000002488">
    <property type="component" value="Unassembled WGS sequence"/>
</dbReference>
<evidence type="ECO:0000259" key="6">
    <source>
        <dbReference type="PROSITE" id="PS50089"/>
    </source>
</evidence>
<feature type="compositionally biased region" description="Low complexity" evidence="5">
    <location>
        <begin position="149"/>
        <end position="161"/>
    </location>
</feature>
<dbReference type="SMART" id="SM00184">
    <property type="entry name" value="RING"/>
    <property type="match status" value="3"/>
</dbReference>
<dbReference type="GO" id="GO:0043161">
    <property type="term" value="P:proteasome-mediated ubiquitin-dependent protein catabolic process"/>
    <property type="evidence" value="ECO:0007669"/>
    <property type="project" value="TreeGrafter"/>
</dbReference>
<feature type="compositionally biased region" description="Basic and acidic residues" evidence="5">
    <location>
        <begin position="930"/>
        <end position="944"/>
    </location>
</feature>
<organism evidence="7 8">
    <name type="scientific">Giardia intestinalis (strain ATCC 50581 / GS clone H7)</name>
    <name type="common">Giardia lamblia</name>
    <dbReference type="NCBI Taxonomy" id="598745"/>
    <lineage>
        <taxon>Eukaryota</taxon>
        <taxon>Metamonada</taxon>
        <taxon>Diplomonadida</taxon>
        <taxon>Hexamitidae</taxon>
        <taxon>Giardiinae</taxon>
        <taxon>Giardia</taxon>
    </lineage>
</organism>
<dbReference type="InterPro" id="IPR027370">
    <property type="entry name" value="Znf-RING_euk"/>
</dbReference>
<evidence type="ECO:0000313" key="8">
    <source>
        <dbReference type="Proteomes" id="UP000002488"/>
    </source>
</evidence>
<dbReference type="OMA" id="VTNICPY"/>
<proteinExistence type="predicted"/>